<dbReference type="AlphaFoldDB" id="A0A7D7N9M2"/>
<dbReference type="Pfam" id="PF01812">
    <property type="entry name" value="5-FTHF_cyc-lig"/>
    <property type="match status" value="1"/>
</dbReference>
<gene>
    <name evidence="6" type="ORF">H3L94_00885</name>
</gene>
<dbReference type="GO" id="GO:0035999">
    <property type="term" value="P:tetrahydrofolate interconversion"/>
    <property type="evidence" value="ECO:0007669"/>
    <property type="project" value="TreeGrafter"/>
</dbReference>
<proteinExistence type="inferred from homology"/>
<comment type="catalytic activity">
    <reaction evidence="5">
        <text>(6S)-5-formyl-5,6,7,8-tetrahydrofolate + ATP = (6R)-5,10-methenyltetrahydrofolate + ADP + phosphate</text>
        <dbReference type="Rhea" id="RHEA:10488"/>
        <dbReference type="ChEBI" id="CHEBI:30616"/>
        <dbReference type="ChEBI" id="CHEBI:43474"/>
        <dbReference type="ChEBI" id="CHEBI:57455"/>
        <dbReference type="ChEBI" id="CHEBI:57457"/>
        <dbReference type="ChEBI" id="CHEBI:456216"/>
        <dbReference type="EC" id="6.3.3.2"/>
    </reaction>
</comment>
<dbReference type="SUPFAM" id="SSF100950">
    <property type="entry name" value="NagB/RpiA/CoA transferase-like"/>
    <property type="match status" value="1"/>
</dbReference>
<evidence type="ECO:0000256" key="3">
    <source>
        <dbReference type="ARBA" id="ARBA00022840"/>
    </source>
</evidence>
<dbReference type="GO" id="GO:0005524">
    <property type="term" value="F:ATP binding"/>
    <property type="evidence" value="ECO:0007669"/>
    <property type="project" value="UniProtKB-KW"/>
</dbReference>
<dbReference type="KEGG" id="nsg:H3L94_00885"/>
<reference evidence="6 7" key="1">
    <citation type="submission" date="2020-07" db="EMBL/GenBank/DDBJ databases">
        <title>Genomic diversity of species in the Neisseriaceae family.</title>
        <authorList>
            <person name="Vincent A.T."/>
            <person name="Bernet E."/>
            <person name="Veyrier F.J."/>
        </authorList>
    </citation>
    <scope>NUCLEOTIDE SEQUENCE [LARGE SCALE GENOMIC DNA]</scope>
    <source>
        <strain evidence="6 7">DSM 22244</strain>
    </source>
</reference>
<dbReference type="InterPro" id="IPR024185">
    <property type="entry name" value="FTHF_cligase-like_sf"/>
</dbReference>
<dbReference type="EC" id="6.3.3.2" evidence="5"/>
<dbReference type="GO" id="GO:0009396">
    <property type="term" value="P:folic acid-containing compound biosynthetic process"/>
    <property type="evidence" value="ECO:0007669"/>
    <property type="project" value="TreeGrafter"/>
</dbReference>
<keyword evidence="2 4" id="KW-0547">Nucleotide-binding</keyword>
<evidence type="ECO:0000256" key="1">
    <source>
        <dbReference type="ARBA" id="ARBA00010638"/>
    </source>
</evidence>
<dbReference type="Gene3D" id="3.40.50.10420">
    <property type="entry name" value="NagB/RpiA/CoA transferase-like"/>
    <property type="match status" value="1"/>
</dbReference>
<accession>A0A7D7N9M2</accession>
<sequence length="218" mass="25110">MGSEMVQHKALLRQQLRQARKRLPQTKRRQAERHVANLLKGYLKRGKRWGVYWPVSSELRLDGLLQAARRRGVQLYLPYIEAGALRLWFTPYPERAIAERKRHKQPAIPQFTGKKIRAHHLHLMLIPLVGVDTRGYRLGQGGGYYDVTLAATRGRLQPLKIGVGFACQQVTALPAERHDMRLDLWISERGCQDFRGRGRHGCSARLPERSKCCTTWIS</sequence>
<dbReference type="Proteomes" id="UP000514752">
    <property type="component" value="Chromosome"/>
</dbReference>
<evidence type="ECO:0000313" key="6">
    <source>
        <dbReference type="EMBL" id="QMT40657.1"/>
    </source>
</evidence>
<organism evidence="6 7">
    <name type="scientific">Neisseria shayeganii</name>
    <dbReference type="NCBI Taxonomy" id="607712"/>
    <lineage>
        <taxon>Bacteria</taxon>
        <taxon>Pseudomonadati</taxon>
        <taxon>Pseudomonadota</taxon>
        <taxon>Betaproteobacteria</taxon>
        <taxon>Neisseriales</taxon>
        <taxon>Neisseriaceae</taxon>
        <taxon>Neisseria</taxon>
    </lineage>
</organism>
<keyword evidence="5" id="KW-0479">Metal-binding</keyword>
<evidence type="ECO:0000256" key="4">
    <source>
        <dbReference type="PIRSR" id="PIRSR006806-1"/>
    </source>
</evidence>
<dbReference type="NCBIfam" id="TIGR02727">
    <property type="entry name" value="MTHFS_bact"/>
    <property type="match status" value="1"/>
</dbReference>
<keyword evidence="6" id="KW-0436">Ligase</keyword>
<dbReference type="PIRSF" id="PIRSF006806">
    <property type="entry name" value="FTHF_cligase"/>
    <property type="match status" value="1"/>
</dbReference>
<dbReference type="GO" id="GO:0046872">
    <property type="term" value="F:metal ion binding"/>
    <property type="evidence" value="ECO:0007669"/>
    <property type="project" value="UniProtKB-KW"/>
</dbReference>
<protein>
    <recommendedName>
        <fullName evidence="5">5-formyltetrahydrofolate cyclo-ligase</fullName>
        <ecNumber evidence="5">6.3.3.2</ecNumber>
    </recommendedName>
</protein>
<dbReference type="GO" id="GO:0030272">
    <property type="term" value="F:5-formyltetrahydrofolate cyclo-ligase activity"/>
    <property type="evidence" value="ECO:0007669"/>
    <property type="project" value="UniProtKB-EC"/>
</dbReference>
<feature type="binding site" evidence="4">
    <location>
        <position position="58"/>
    </location>
    <ligand>
        <name>substrate</name>
    </ligand>
</feature>
<dbReference type="InterPro" id="IPR002698">
    <property type="entry name" value="FTHF_cligase"/>
</dbReference>
<evidence type="ECO:0000313" key="7">
    <source>
        <dbReference type="Proteomes" id="UP000514752"/>
    </source>
</evidence>
<comment type="cofactor">
    <cofactor evidence="5">
        <name>Mg(2+)</name>
        <dbReference type="ChEBI" id="CHEBI:18420"/>
    </cofactor>
</comment>
<dbReference type="EMBL" id="CP059567">
    <property type="protein sequence ID" value="QMT40657.1"/>
    <property type="molecule type" value="Genomic_DNA"/>
</dbReference>
<evidence type="ECO:0000256" key="2">
    <source>
        <dbReference type="ARBA" id="ARBA00022741"/>
    </source>
</evidence>
<keyword evidence="3 4" id="KW-0067">ATP-binding</keyword>
<feature type="binding site" evidence="4">
    <location>
        <begin position="9"/>
        <end position="13"/>
    </location>
    <ligand>
        <name>ATP</name>
        <dbReference type="ChEBI" id="CHEBI:30616"/>
    </ligand>
</feature>
<name>A0A7D7N9M2_9NEIS</name>
<dbReference type="PANTHER" id="PTHR23407:SF1">
    <property type="entry name" value="5-FORMYLTETRAHYDROFOLATE CYCLO-LIGASE"/>
    <property type="match status" value="1"/>
</dbReference>
<comment type="similarity">
    <text evidence="1 5">Belongs to the 5-formyltetrahydrofolate cyclo-ligase family.</text>
</comment>
<dbReference type="InterPro" id="IPR037171">
    <property type="entry name" value="NagB/RpiA_transferase-like"/>
</dbReference>
<feature type="binding site" evidence="4">
    <location>
        <begin position="137"/>
        <end position="145"/>
    </location>
    <ligand>
        <name>ATP</name>
        <dbReference type="ChEBI" id="CHEBI:30616"/>
    </ligand>
</feature>
<evidence type="ECO:0000256" key="5">
    <source>
        <dbReference type="RuleBase" id="RU361279"/>
    </source>
</evidence>
<dbReference type="PANTHER" id="PTHR23407">
    <property type="entry name" value="ATPASE INHIBITOR/5-FORMYLTETRAHYDROFOLATE CYCLO-LIGASE"/>
    <property type="match status" value="1"/>
</dbReference>
<keyword evidence="5" id="KW-0460">Magnesium</keyword>